<accession>A0A238JHC0</accession>
<dbReference type="InterPro" id="IPR036844">
    <property type="entry name" value="Hint_dom_sf"/>
</dbReference>
<name>A0A238JHC0_9RHOB</name>
<dbReference type="AlphaFoldDB" id="A0A238JHC0"/>
<sequence length="357" mass="39221">MSWIALSGQGKSWVCSRVFGGGVAQRDRLMSRGSILIETRLSPDGRPQTLLSYERAHPWAGGISFRAVPGGGIVLVMSQGEEVFHTVLQHKHEARTDVLRVTFSWDSEARFGQIAVERPESDTVVVETTPAPPPLLVEDIYTLACRPQLIEMDPDVVFFAVSDEFEAVGPMPSLVSQAPVLTPRGYRPVADLRCGDTVTTRKNGIVPVLHRLSRLVPALGSFQPVRLRAPYFGLMRDVVVAPHQRLVIGGSEVEYIFGREAVLVPALSLVNGFAAVYEEGLQMVEYHQLLLPGHEPVIAAGAELESLYVGRLRRRTDQLRQTLLAEVPRNLMPEHARTGLKVLGPFEAITLAEARAA</sequence>
<gene>
    <name evidence="2" type="ORF">TRP8649_03741</name>
</gene>
<dbReference type="RefSeq" id="WP_099248051.1">
    <property type="nucleotide sequence ID" value="NZ_FXXP01000003.1"/>
</dbReference>
<protein>
    <recommendedName>
        <fullName evidence="1">Hedgehog/Intein (Hint) domain-containing protein</fullName>
    </recommendedName>
</protein>
<evidence type="ECO:0000313" key="3">
    <source>
        <dbReference type="Proteomes" id="UP000225972"/>
    </source>
</evidence>
<dbReference type="Proteomes" id="UP000225972">
    <property type="component" value="Unassembled WGS sequence"/>
</dbReference>
<dbReference type="OrthoDB" id="6305173at2"/>
<organism evidence="2 3">
    <name type="scientific">Pelagimonas phthalicica</name>
    <dbReference type="NCBI Taxonomy" id="1037362"/>
    <lineage>
        <taxon>Bacteria</taxon>
        <taxon>Pseudomonadati</taxon>
        <taxon>Pseudomonadota</taxon>
        <taxon>Alphaproteobacteria</taxon>
        <taxon>Rhodobacterales</taxon>
        <taxon>Roseobacteraceae</taxon>
        <taxon>Pelagimonas</taxon>
    </lineage>
</organism>
<dbReference type="Pfam" id="PF13403">
    <property type="entry name" value="Hint_2"/>
    <property type="match status" value="1"/>
</dbReference>
<evidence type="ECO:0000313" key="2">
    <source>
        <dbReference type="EMBL" id="SMX29604.1"/>
    </source>
</evidence>
<reference evidence="3" key="1">
    <citation type="submission" date="2017-05" db="EMBL/GenBank/DDBJ databases">
        <authorList>
            <person name="Rodrigo-Torres L."/>
            <person name="Arahal R. D."/>
            <person name="Lucena T."/>
        </authorList>
    </citation>
    <scope>NUCLEOTIDE SEQUENCE [LARGE SCALE GENOMIC DNA]</scope>
    <source>
        <strain evidence="3">CECT 8649</strain>
    </source>
</reference>
<dbReference type="SUPFAM" id="SSF51294">
    <property type="entry name" value="Hedgehog/intein (Hint) domain"/>
    <property type="match status" value="1"/>
</dbReference>
<keyword evidence="3" id="KW-1185">Reference proteome</keyword>
<evidence type="ECO:0000259" key="1">
    <source>
        <dbReference type="Pfam" id="PF13403"/>
    </source>
</evidence>
<dbReference type="InterPro" id="IPR028992">
    <property type="entry name" value="Hedgehog/Intein_dom"/>
</dbReference>
<dbReference type="EMBL" id="FXXP01000003">
    <property type="protein sequence ID" value="SMX29604.1"/>
    <property type="molecule type" value="Genomic_DNA"/>
</dbReference>
<proteinExistence type="predicted"/>
<feature type="domain" description="Hedgehog/Intein (Hint)" evidence="1">
    <location>
        <begin position="173"/>
        <end position="310"/>
    </location>
</feature>